<keyword evidence="9" id="KW-1185">Reference proteome</keyword>
<feature type="transmembrane region" description="Helical" evidence="7">
    <location>
        <begin position="121"/>
        <end position="140"/>
    </location>
</feature>
<feature type="transmembrane region" description="Helical" evidence="7">
    <location>
        <begin position="33"/>
        <end position="55"/>
    </location>
</feature>
<dbReference type="InterPro" id="IPR051584">
    <property type="entry name" value="GPCR-associated_LMBR1"/>
</dbReference>
<comment type="similarity">
    <text evidence="2">Belongs to the LIMR family.</text>
</comment>
<evidence type="ECO:0000256" key="1">
    <source>
        <dbReference type="ARBA" id="ARBA00004141"/>
    </source>
</evidence>
<reference evidence="8 9" key="1">
    <citation type="submission" date="2024-05" db="EMBL/GenBank/DDBJ databases">
        <title>Long read based assembly of the Candida bracarensis genome reveals expanded adhesin content.</title>
        <authorList>
            <person name="Marcet-Houben M."/>
            <person name="Ksiezopolska E."/>
            <person name="Gabaldon T."/>
        </authorList>
    </citation>
    <scope>NUCLEOTIDE SEQUENCE [LARGE SCALE GENOMIC DNA]</scope>
    <source>
        <strain evidence="8 9">CBM6</strain>
    </source>
</reference>
<dbReference type="Proteomes" id="UP001623330">
    <property type="component" value="Unassembled WGS sequence"/>
</dbReference>
<organism evidence="8 9">
    <name type="scientific">Nakaseomyces bracarensis</name>
    <dbReference type="NCBI Taxonomy" id="273131"/>
    <lineage>
        <taxon>Eukaryota</taxon>
        <taxon>Fungi</taxon>
        <taxon>Dikarya</taxon>
        <taxon>Ascomycota</taxon>
        <taxon>Saccharomycotina</taxon>
        <taxon>Saccharomycetes</taxon>
        <taxon>Saccharomycetales</taxon>
        <taxon>Saccharomycetaceae</taxon>
        <taxon>Nakaseomyces</taxon>
    </lineage>
</organism>
<dbReference type="InterPro" id="IPR006876">
    <property type="entry name" value="LMBR1-like_membr_prot"/>
</dbReference>
<accession>A0ABR4NYT0</accession>
<sequence>MLTAVYTVCGLVTTTLVALATVNKYFNFRIYRGFPFTSVVLVVNMVLLLVTAALLPLDLYDTETNLAKDKWFHVIWLTVYWLQFLICWLVIPILISYVSLRYAIRPTEVAKKLTKSVYLNVKFYLICLVALVIGLFYLMMSTGHGLREVKSLLISLSHLYSLTYTLILLSTGLILLPRDLLTSSLDLHKNRNLNALFVKLSKINEDMNDSQLNLNDSASLILNTKEQENGDIVFNDLLRDCKLEIESKLEELKASSLLTTPLIHINESSNLATSSITNPDKLNKHYNDFINNYYNFLYDKVKSEQIIHQLAELQDETLTDNKKKMLKRFLQLICGLLALTLSTLVYFMELTPNKWLHGWLFLEQNWYNFILELSIISYNTFCSLYAMSKFKFLDFHLISNGQSNPSNALYYSLYSSRLLFPLCFNLIALIPSHKSDDGNGNKIYSSTFERVLYKDLSVIPIVNFLNRYLPIIFMTVIPISYKFDIKQKILLKILGEEYYYQFFGMMLYEPVGEIPTTQQDVESRARISTTNNGASTIISQQSSNPISLSRPSTSILDEDYEYSLQDGKYLFERAANSLRQNSPQNNNPLMNLNTSSNDLGSDRLTGSPAPTSYL</sequence>
<feature type="transmembrane region" description="Helical" evidence="7">
    <location>
        <begin position="464"/>
        <end position="483"/>
    </location>
</feature>
<evidence type="ECO:0000256" key="2">
    <source>
        <dbReference type="ARBA" id="ARBA00010487"/>
    </source>
</evidence>
<evidence type="ECO:0000313" key="9">
    <source>
        <dbReference type="Proteomes" id="UP001623330"/>
    </source>
</evidence>
<dbReference type="PANTHER" id="PTHR21355:SF0">
    <property type="entry name" value="G-PROTEIN COUPLED RECEPTOR-ASSOCIATED PROTEIN LMBRD2"/>
    <property type="match status" value="1"/>
</dbReference>
<evidence type="ECO:0000256" key="4">
    <source>
        <dbReference type="ARBA" id="ARBA00022989"/>
    </source>
</evidence>
<keyword evidence="3 7" id="KW-0812">Transmembrane</keyword>
<feature type="transmembrane region" description="Helical" evidence="7">
    <location>
        <begin position="329"/>
        <end position="347"/>
    </location>
</feature>
<name>A0ABR4NYT0_9SACH</name>
<proteinExistence type="inferred from homology"/>
<dbReference type="Pfam" id="PF04791">
    <property type="entry name" value="LMBR1"/>
    <property type="match status" value="1"/>
</dbReference>
<feature type="transmembrane region" description="Helical" evidence="7">
    <location>
        <begin position="408"/>
        <end position="430"/>
    </location>
</feature>
<feature type="transmembrane region" description="Helical" evidence="7">
    <location>
        <begin position="367"/>
        <end position="387"/>
    </location>
</feature>
<dbReference type="EMBL" id="JBEVYD010000003">
    <property type="protein sequence ID" value="KAL3234336.1"/>
    <property type="molecule type" value="Genomic_DNA"/>
</dbReference>
<evidence type="ECO:0000313" key="8">
    <source>
        <dbReference type="EMBL" id="KAL3234336.1"/>
    </source>
</evidence>
<feature type="region of interest" description="Disordered" evidence="6">
    <location>
        <begin position="579"/>
        <end position="614"/>
    </location>
</feature>
<gene>
    <name evidence="8" type="ORF">RNJ44_03098</name>
</gene>
<feature type="transmembrane region" description="Helical" evidence="7">
    <location>
        <begin position="152"/>
        <end position="176"/>
    </location>
</feature>
<evidence type="ECO:0000256" key="6">
    <source>
        <dbReference type="SAM" id="MobiDB-lite"/>
    </source>
</evidence>
<comment type="subcellular location">
    <subcellularLocation>
        <location evidence="1">Membrane</location>
        <topology evidence="1">Multi-pass membrane protein</topology>
    </subcellularLocation>
</comment>
<evidence type="ECO:0000256" key="7">
    <source>
        <dbReference type="SAM" id="Phobius"/>
    </source>
</evidence>
<feature type="transmembrane region" description="Helical" evidence="7">
    <location>
        <begin position="75"/>
        <end position="100"/>
    </location>
</feature>
<evidence type="ECO:0000256" key="5">
    <source>
        <dbReference type="ARBA" id="ARBA00023136"/>
    </source>
</evidence>
<dbReference type="PANTHER" id="PTHR21355">
    <property type="entry name" value="G-PROTEIN COUPLED RECEPTOR-ASSOCIATED PROTEIN LMBRD2"/>
    <property type="match status" value="1"/>
</dbReference>
<evidence type="ECO:0000256" key="3">
    <source>
        <dbReference type="ARBA" id="ARBA00022692"/>
    </source>
</evidence>
<protein>
    <submittedName>
        <fullName evidence="8">Uncharacterized protein</fullName>
    </submittedName>
</protein>
<feature type="transmembrane region" description="Helical" evidence="7">
    <location>
        <begin position="6"/>
        <end position="26"/>
    </location>
</feature>
<comment type="caution">
    <text evidence="8">The sequence shown here is derived from an EMBL/GenBank/DDBJ whole genome shotgun (WGS) entry which is preliminary data.</text>
</comment>
<keyword evidence="5 7" id="KW-0472">Membrane</keyword>
<keyword evidence="4 7" id="KW-1133">Transmembrane helix</keyword>
<feature type="compositionally biased region" description="Polar residues" evidence="6">
    <location>
        <begin position="579"/>
        <end position="599"/>
    </location>
</feature>